<evidence type="ECO:0000313" key="4">
    <source>
        <dbReference type="Proteomes" id="UP000051952"/>
    </source>
</evidence>
<accession>A0A0S4IZ71</accession>
<dbReference type="EMBL" id="CYKH01000742">
    <property type="protein sequence ID" value="CUG30208.1"/>
    <property type="molecule type" value="Genomic_DNA"/>
</dbReference>
<proteinExistence type="predicted"/>
<dbReference type="GO" id="GO:0042578">
    <property type="term" value="F:phosphoric ester hydrolase activity"/>
    <property type="evidence" value="ECO:0007669"/>
    <property type="project" value="UniProtKB-ARBA"/>
</dbReference>
<feature type="chain" id="PRO_5006621800" evidence="2">
    <location>
        <begin position="23"/>
        <end position="473"/>
    </location>
</feature>
<feature type="signal peptide" evidence="2">
    <location>
        <begin position="1"/>
        <end position="22"/>
    </location>
</feature>
<dbReference type="Proteomes" id="UP000051952">
    <property type="component" value="Unassembled WGS sequence"/>
</dbReference>
<dbReference type="Pfam" id="PF04185">
    <property type="entry name" value="Phosphoesterase"/>
    <property type="match status" value="1"/>
</dbReference>
<evidence type="ECO:0000313" key="3">
    <source>
        <dbReference type="EMBL" id="CUG30208.1"/>
    </source>
</evidence>
<dbReference type="SUPFAM" id="SSF53649">
    <property type="entry name" value="Alkaline phosphatase-like"/>
    <property type="match status" value="1"/>
</dbReference>
<keyword evidence="2" id="KW-0732">Signal</keyword>
<name>A0A0S4IZ71_BODSA</name>
<sequence>MTRLSISFIAILLAFLATSAPAHPIEHFVVVMLENRAFDHMLGWINQWMGPNKVDGLTGAEFNIANGTKWYVKDSCPYVNPFDPLHDLPSVTEEVMGSQQWLNPAPMDGFAKRHFEAQDADFWMVMHGFAPDMVPAISTLAENFVLFDKYFSSLPGPTYPNRMFWHSGTSHGMDANTIIDFLPGQPQRTMMDVFNDYNISWATYFSDLPDMILFKTMREWKNLENYHLIDEFSKHVNEGTLPTYSWVCPQFLPSVTRGAQDQHPDHDVILGEEFIAEIYGILRNSDLWNKTAFILTYDEHGGIYDHVPPPADNIPNPDGLNTNHGFNFTRLGVRVPMIVASPWVAKGHVVGEPETSHFEHSSAYATLKRMLGLDEELTNRTAWAAPWDFIFSETTPRTDCPTSLPTPSNPGERRAAVLKDQQARPPNGLQRELFSSLEGAIGRERTLGANMPTQLDMHHEVKKMMQQLLTKQP</sequence>
<gene>
    <name evidence="3" type="ORF">BSAL_77220</name>
</gene>
<dbReference type="InterPro" id="IPR017850">
    <property type="entry name" value="Alkaline_phosphatase_core_sf"/>
</dbReference>
<evidence type="ECO:0000256" key="1">
    <source>
        <dbReference type="ARBA" id="ARBA00022801"/>
    </source>
</evidence>
<keyword evidence="1" id="KW-0378">Hydrolase</keyword>
<dbReference type="Gene3D" id="3.40.720.10">
    <property type="entry name" value="Alkaline Phosphatase, subunit A"/>
    <property type="match status" value="2"/>
</dbReference>
<dbReference type="VEuPathDB" id="TriTrypDB:BSAL_77220"/>
<organism evidence="3 4">
    <name type="scientific">Bodo saltans</name>
    <name type="common">Flagellated protozoan</name>
    <dbReference type="NCBI Taxonomy" id="75058"/>
    <lineage>
        <taxon>Eukaryota</taxon>
        <taxon>Discoba</taxon>
        <taxon>Euglenozoa</taxon>
        <taxon>Kinetoplastea</taxon>
        <taxon>Metakinetoplastina</taxon>
        <taxon>Eubodonida</taxon>
        <taxon>Bodonidae</taxon>
        <taxon>Bodo</taxon>
    </lineage>
</organism>
<dbReference type="InterPro" id="IPR007312">
    <property type="entry name" value="Phosphoesterase"/>
</dbReference>
<dbReference type="OrthoDB" id="5135119at2759"/>
<keyword evidence="4" id="KW-1185">Reference proteome</keyword>
<evidence type="ECO:0000256" key="2">
    <source>
        <dbReference type="SAM" id="SignalP"/>
    </source>
</evidence>
<dbReference type="AlphaFoldDB" id="A0A0S4IZ71"/>
<protein>
    <submittedName>
        <fullName evidence="3">Phosphoesterase, putative</fullName>
    </submittedName>
</protein>
<dbReference type="PANTHER" id="PTHR31956">
    <property type="entry name" value="NON-SPECIFIC PHOSPHOLIPASE C4-RELATED"/>
    <property type="match status" value="1"/>
</dbReference>
<dbReference type="PANTHER" id="PTHR31956:SF1">
    <property type="entry name" value="NON-SPECIFIC PHOSPHOLIPASE C1"/>
    <property type="match status" value="1"/>
</dbReference>
<reference evidence="4" key="1">
    <citation type="submission" date="2015-09" db="EMBL/GenBank/DDBJ databases">
        <authorList>
            <consortium name="Pathogen Informatics"/>
        </authorList>
    </citation>
    <scope>NUCLEOTIDE SEQUENCE [LARGE SCALE GENOMIC DNA]</scope>
    <source>
        <strain evidence="4">Lake Konstanz</strain>
    </source>
</reference>
<dbReference type="GO" id="GO:0009395">
    <property type="term" value="P:phospholipid catabolic process"/>
    <property type="evidence" value="ECO:0007669"/>
    <property type="project" value="TreeGrafter"/>
</dbReference>
<dbReference type="OMA" id="QVFGQPW"/>